<evidence type="ECO:0000256" key="1">
    <source>
        <dbReference type="SAM" id="MobiDB-lite"/>
    </source>
</evidence>
<dbReference type="AlphaFoldDB" id="A0A9P9WRN9"/>
<evidence type="ECO:0000313" key="3">
    <source>
        <dbReference type="Proteomes" id="UP000829685"/>
    </source>
</evidence>
<feature type="region of interest" description="Disordered" evidence="1">
    <location>
        <begin position="1"/>
        <end position="26"/>
    </location>
</feature>
<accession>A0A9P9WRN9</accession>
<name>A0A9P9WRN9_9PEZI</name>
<gene>
    <name evidence="2" type="ORF">JX265_003918</name>
</gene>
<organism evidence="2 3">
    <name type="scientific">Neoarthrinium moseri</name>
    <dbReference type="NCBI Taxonomy" id="1658444"/>
    <lineage>
        <taxon>Eukaryota</taxon>
        <taxon>Fungi</taxon>
        <taxon>Dikarya</taxon>
        <taxon>Ascomycota</taxon>
        <taxon>Pezizomycotina</taxon>
        <taxon>Sordariomycetes</taxon>
        <taxon>Xylariomycetidae</taxon>
        <taxon>Amphisphaeriales</taxon>
        <taxon>Apiosporaceae</taxon>
        <taxon>Neoarthrinium</taxon>
    </lineage>
</organism>
<reference evidence="2" key="1">
    <citation type="submission" date="2021-03" db="EMBL/GenBank/DDBJ databases">
        <title>Revisited historic fungal species revealed as producer of novel bioactive compounds through whole genome sequencing and comparative genomics.</title>
        <authorList>
            <person name="Vignolle G.A."/>
            <person name="Hochenegger N."/>
            <person name="Mach R.L."/>
            <person name="Mach-Aigner A.R."/>
            <person name="Javad Rahimi M."/>
            <person name="Salim K.A."/>
            <person name="Chan C.M."/>
            <person name="Lim L.B.L."/>
            <person name="Cai F."/>
            <person name="Druzhinina I.S."/>
            <person name="U'Ren J.M."/>
            <person name="Derntl C."/>
        </authorList>
    </citation>
    <scope>NUCLEOTIDE SEQUENCE</scope>
    <source>
        <strain evidence="2">TUCIM 5799</strain>
    </source>
</reference>
<feature type="compositionally biased region" description="Polar residues" evidence="1">
    <location>
        <begin position="12"/>
        <end position="23"/>
    </location>
</feature>
<sequence>MDGGRRDEGTQAEPTQNTRNPGTTRIVARTRQVVTGSESGAKSGSPTDAVPHVCHVSTACGQPALAADKSRYAGALSLCGATRQWEHRETEHHAAFARFPPPLELSNHVSGLDHTISSEE</sequence>
<dbReference type="Proteomes" id="UP000829685">
    <property type="component" value="Unassembled WGS sequence"/>
</dbReference>
<evidence type="ECO:0000313" key="2">
    <source>
        <dbReference type="EMBL" id="KAI1876392.1"/>
    </source>
</evidence>
<proteinExistence type="predicted"/>
<comment type="caution">
    <text evidence="2">The sequence shown here is derived from an EMBL/GenBank/DDBJ whole genome shotgun (WGS) entry which is preliminary data.</text>
</comment>
<keyword evidence="3" id="KW-1185">Reference proteome</keyword>
<dbReference type="EMBL" id="JAFIMR010000007">
    <property type="protein sequence ID" value="KAI1876392.1"/>
    <property type="molecule type" value="Genomic_DNA"/>
</dbReference>
<protein>
    <submittedName>
        <fullName evidence="2">Uncharacterized protein</fullName>
    </submittedName>
</protein>